<dbReference type="InterPro" id="IPR050134">
    <property type="entry name" value="NAD-dep_sirtuin_deacylases"/>
</dbReference>
<dbReference type="Pfam" id="PF02146">
    <property type="entry name" value="SIR2"/>
    <property type="match status" value="1"/>
</dbReference>
<dbReference type="PROSITE" id="PS50305">
    <property type="entry name" value="SIRTUIN"/>
    <property type="match status" value="1"/>
</dbReference>
<dbReference type="SUPFAM" id="SSF52467">
    <property type="entry name" value="DHS-like NAD/FAD-binding domain"/>
    <property type="match status" value="1"/>
</dbReference>
<dbReference type="Proteomes" id="UP001055439">
    <property type="component" value="Chromosome 6"/>
</dbReference>
<dbReference type="Gene3D" id="3.40.50.1220">
    <property type="entry name" value="TPP-binding domain"/>
    <property type="match status" value="2"/>
</dbReference>
<dbReference type="GO" id="GO:0017136">
    <property type="term" value="F:histone deacetylase activity, NAD-dependent"/>
    <property type="evidence" value="ECO:0007669"/>
    <property type="project" value="TreeGrafter"/>
</dbReference>
<gene>
    <name evidence="5" type="ORF">MUK42_22113</name>
</gene>
<evidence type="ECO:0000313" key="6">
    <source>
        <dbReference type="Proteomes" id="UP001055439"/>
    </source>
</evidence>
<organism evidence="5 6">
    <name type="scientific">Musa troglodytarum</name>
    <name type="common">fe'i banana</name>
    <dbReference type="NCBI Taxonomy" id="320322"/>
    <lineage>
        <taxon>Eukaryota</taxon>
        <taxon>Viridiplantae</taxon>
        <taxon>Streptophyta</taxon>
        <taxon>Embryophyta</taxon>
        <taxon>Tracheophyta</taxon>
        <taxon>Spermatophyta</taxon>
        <taxon>Magnoliopsida</taxon>
        <taxon>Liliopsida</taxon>
        <taxon>Zingiberales</taxon>
        <taxon>Musaceae</taxon>
        <taxon>Musa</taxon>
    </lineage>
</organism>
<reference evidence="5" key="1">
    <citation type="submission" date="2022-05" db="EMBL/GenBank/DDBJ databases">
        <title>The Musa troglodytarum L. genome provides insights into the mechanism of non-climacteric behaviour and enrichment of carotenoids.</title>
        <authorList>
            <person name="Wang J."/>
        </authorList>
    </citation>
    <scope>NUCLEOTIDE SEQUENCE</scope>
    <source>
        <tissue evidence="5">Leaf</tissue>
    </source>
</reference>
<evidence type="ECO:0000256" key="1">
    <source>
        <dbReference type="ARBA" id="ARBA00022679"/>
    </source>
</evidence>
<name>A0A9E7KD84_9LILI</name>
<keyword evidence="1" id="KW-0808">Transferase</keyword>
<dbReference type="PANTHER" id="PTHR11085">
    <property type="entry name" value="NAD-DEPENDENT PROTEIN DEACYLASE SIRTUIN-5, MITOCHONDRIAL-RELATED"/>
    <property type="match status" value="1"/>
</dbReference>
<dbReference type="OrthoDB" id="424302at2759"/>
<dbReference type="InterPro" id="IPR026590">
    <property type="entry name" value="Ssirtuin_cat_dom"/>
</dbReference>
<protein>
    <recommendedName>
        <fullName evidence="4">Deacetylase sirtuin-type domain-containing protein</fullName>
    </recommendedName>
</protein>
<accession>A0A9E7KD84</accession>
<dbReference type="InterPro" id="IPR029035">
    <property type="entry name" value="DHS-like_NAD/FAD-binding_dom"/>
</dbReference>
<evidence type="ECO:0000256" key="2">
    <source>
        <dbReference type="ARBA" id="ARBA00023027"/>
    </source>
</evidence>
<feature type="domain" description="Deacetylase sirtuin-type" evidence="4">
    <location>
        <begin position="95"/>
        <end position="300"/>
    </location>
</feature>
<dbReference type="InterPro" id="IPR003000">
    <property type="entry name" value="Sirtuin"/>
</dbReference>
<keyword evidence="2" id="KW-0520">NAD</keyword>
<dbReference type="InterPro" id="IPR026591">
    <property type="entry name" value="Sirtuin_cat_small_dom_sf"/>
</dbReference>
<proteinExistence type="predicted"/>
<comment type="caution">
    <text evidence="3">Lacks conserved residue(s) required for the propagation of feature annotation.</text>
</comment>
<dbReference type="EMBL" id="CP097508">
    <property type="protein sequence ID" value="URE12754.1"/>
    <property type="molecule type" value="Genomic_DNA"/>
</dbReference>
<sequence length="300" mass="33161">MAIAMTMVTSRPSAVLVERLRELLDQYPKAGSRLHMLTVQTRLACGLFCNRRRGLVLKCCMHQLLAKSSYSTYESTLREQNGSHFKNLDDRKIVPDSDPPSVKDVNLLYQFIDRSHKLVVLTGAGISTESGIPDYRSPNGAYSTGFKPITHQWAAAIESLECGDPGSDKSFGMQQRPDADIEIDAKFWEEDFEIPNCQQCGGILKPDVVFFGDNVPKDRAEKAKETARECDGFLVIGSSVMTMSAFRIVRAAYEANAAVAVINIGKTRCDEFVSLKINARCGEILPRVLEMGCLAVPSIN</sequence>
<dbReference type="Gene3D" id="3.30.1600.10">
    <property type="entry name" value="SIR2/SIRT2 'Small Domain"/>
    <property type="match status" value="2"/>
</dbReference>
<dbReference type="AlphaFoldDB" id="A0A9E7KD84"/>
<keyword evidence="6" id="KW-1185">Reference proteome</keyword>
<dbReference type="GO" id="GO:0070403">
    <property type="term" value="F:NAD+ binding"/>
    <property type="evidence" value="ECO:0007669"/>
    <property type="project" value="InterPro"/>
</dbReference>
<dbReference type="PANTHER" id="PTHR11085:SF10">
    <property type="entry name" value="NAD-DEPENDENT PROTEIN DEACYLASE SIRTUIN-5, MITOCHONDRIAL-RELATED"/>
    <property type="match status" value="1"/>
</dbReference>
<evidence type="ECO:0000313" key="5">
    <source>
        <dbReference type="EMBL" id="URE12754.1"/>
    </source>
</evidence>
<evidence type="ECO:0000259" key="4">
    <source>
        <dbReference type="PROSITE" id="PS50305"/>
    </source>
</evidence>
<evidence type="ECO:0000256" key="3">
    <source>
        <dbReference type="PROSITE-ProRule" id="PRU00236"/>
    </source>
</evidence>